<feature type="region of interest" description="Disordered" evidence="1">
    <location>
        <begin position="140"/>
        <end position="164"/>
    </location>
</feature>
<dbReference type="PRINTS" id="PR00930">
    <property type="entry name" value="HIGHMOBLTYIY"/>
</dbReference>
<dbReference type="AlphaFoldDB" id="A0A4Z2I497"/>
<accession>A0A4Z2I497</accession>
<dbReference type="GO" id="GO:0000785">
    <property type="term" value="C:chromatin"/>
    <property type="evidence" value="ECO:0007669"/>
    <property type="project" value="InterPro"/>
</dbReference>
<sequence length="410" mass="42752">MPRWEQVSGGGPVPVSSVLSWESGAIATRLSGSSSMAPAPHHMGPACQSGTGGASGWHAAAAAAAVSPNGQNAELLTSLCCGDTRSAAALAGDTMFSKYGQFDTEVVGCSGCGCYAHTSQTIRAELSRLAAARFLPPGAAVRSRHVLSRSRSASRAPSSPPPVLRLLLAEPEPSRSGFAGSFASAPHRAAPAARAGTLEPSGEPVPKRPRGRPKGSKNKGPSKAAQKDLPHGGAPPPQWEPTGSLCDDGKHAALTPQWAAACLHLLGVSVPEELVFTEPHWLKKATLMPTTPPPNTHWSLSAKLIAESRGDRGEKTKRATQEMERLNAATHSFPKAVCESESKRDLRDHGDTPLKGVGGGQQQLCLIPHILNPPPSSSLGCCRPDGRIPATRGLLFRQGTLQTSGVLRDL</sequence>
<dbReference type="Proteomes" id="UP000314294">
    <property type="component" value="Unassembled WGS sequence"/>
</dbReference>
<evidence type="ECO:0000313" key="2">
    <source>
        <dbReference type="EMBL" id="TNN72896.1"/>
    </source>
</evidence>
<comment type="caution">
    <text evidence="2">The sequence shown here is derived from an EMBL/GenBank/DDBJ whole genome shotgun (WGS) entry which is preliminary data.</text>
</comment>
<feature type="compositionally biased region" description="Basic residues" evidence="1">
    <location>
        <begin position="207"/>
        <end position="217"/>
    </location>
</feature>
<reference evidence="2 3" key="1">
    <citation type="submission" date="2019-03" db="EMBL/GenBank/DDBJ databases">
        <title>First draft genome of Liparis tanakae, snailfish: a comprehensive survey of snailfish specific genes.</title>
        <authorList>
            <person name="Kim W."/>
            <person name="Song I."/>
            <person name="Jeong J.-H."/>
            <person name="Kim D."/>
            <person name="Kim S."/>
            <person name="Ryu S."/>
            <person name="Song J.Y."/>
            <person name="Lee S.K."/>
        </authorList>
    </citation>
    <scope>NUCLEOTIDE SEQUENCE [LARGE SCALE GENOMIC DNA]</scope>
    <source>
        <tissue evidence="2">Muscle</tissue>
    </source>
</reference>
<name>A0A4Z2I497_9TELE</name>
<feature type="compositionally biased region" description="Low complexity" evidence="1">
    <location>
        <begin position="177"/>
        <end position="195"/>
    </location>
</feature>
<gene>
    <name evidence="2" type="primary">HMGA2</name>
    <name evidence="2" type="ORF">EYF80_016825</name>
</gene>
<evidence type="ECO:0000256" key="1">
    <source>
        <dbReference type="SAM" id="MobiDB-lite"/>
    </source>
</evidence>
<dbReference type="GO" id="GO:0006355">
    <property type="term" value="P:regulation of DNA-templated transcription"/>
    <property type="evidence" value="ECO:0007669"/>
    <property type="project" value="InterPro"/>
</dbReference>
<dbReference type="EMBL" id="SRLO01000131">
    <property type="protein sequence ID" value="TNN72896.1"/>
    <property type="molecule type" value="Genomic_DNA"/>
</dbReference>
<evidence type="ECO:0000313" key="3">
    <source>
        <dbReference type="Proteomes" id="UP000314294"/>
    </source>
</evidence>
<proteinExistence type="predicted"/>
<dbReference type="InterPro" id="IPR000116">
    <property type="entry name" value="HMGA"/>
</dbReference>
<feature type="region of interest" description="Disordered" evidence="1">
    <location>
        <begin position="177"/>
        <end position="247"/>
    </location>
</feature>
<dbReference type="GO" id="GO:0003677">
    <property type="term" value="F:DNA binding"/>
    <property type="evidence" value="ECO:0007669"/>
    <property type="project" value="InterPro"/>
</dbReference>
<protein>
    <submittedName>
        <fullName evidence="2">High mobility group protein HMGI-C</fullName>
    </submittedName>
</protein>
<organism evidence="2 3">
    <name type="scientific">Liparis tanakae</name>
    <name type="common">Tanaka's snailfish</name>
    <dbReference type="NCBI Taxonomy" id="230148"/>
    <lineage>
        <taxon>Eukaryota</taxon>
        <taxon>Metazoa</taxon>
        <taxon>Chordata</taxon>
        <taxon>Craniata</taxon>
        <taxon>Vertebrata</taxon>
        <taxon>Euteleostomi</taxon>
        <taxon>Actinopterygii</taxon>
        <taxon>Neopterygii</taxon>
        <taxon>Teleostei</taxon>
        <taxon>Neoteleostei</taxon>
        <taxon>Acanthomorphata</taxon>
        <taxon>Eupercaria</taxon>
        <taxon>Perciformes</taxon>
        <taxon>Cottioidei</taxon>
        <taxon>Cottales</taxon>
        <taxon>Liparidae</taxon>
        <taxon>Liparis</taxon>
    </lineage>
</organism>
<keyword evidence="3" id="KW-1185">Reference proteome</keyword>
<dbReference type="GO" id="GO:0005634">
    <property type="term" value="C:nucleus"/>
    <property type="evidence" value="ECO:0007669"/>
    <property type="project" value="InterPro"/>
</dbReference>